<dbReference type="EMBL" id="JAGETV010000013">
    <property type="protein sequence ID" value="MBO1927576.1"/>
    <property type="molecule type" value="Genomic_DNA"/>
</dbReference>
<dbReference type="Gene3D" id="2.60.40.10">
    <property type="entry name" value="Immunoglobulins"/>
    <property type="match status" value="1"/>
</dbReference>
<feature type="signal peptide" evidence="1">
    <location>
        <begin position="1"/>
        <end position="22"/>
    </location>
</feature>
<dbReference type="SUPFAM" id="SSF49265">
    <property type="entry name" value="Fibronectin type III"/>
    <property type="match status" value="1"/>
</dbReference>
<evidence type="ECO:0000259" key="2">
    <source>
        <dbReference type="PROSITE" id="PS50853"/>
    </source>
</evidence>
<organism evidence="3 4">
    <name type="scientific">Thiomicrorhabdus marina</name>
    <dbReference type="NCBI Taxonomy" id="2818442"/>
    <lineage>
        <taxon>Bacteria</taxon>
        <taxon>Pseudomonadati</taxon>
        <taxon>Pseudomonadota</taxon>
        <taxon>Gammaproteobacteria</taxon>
        <taxon>Thiotrichales</taxon>
        <taxon>Piscirickettsiaceae</taxon>
        <taxon>Thiomicrorhabdus</taxon>
    </lineage>
</organism>
<reference evidence="3 4" key="1">
    <citation type="submission" date="2021-03" db="EMBL/GenBank/DDBJ databases">
        <title>Thiomicrorhabdus sp.nov.,novel sulfur-oxidizing bacteria isolated from coastal sediment.</title>
        <authorList>
            <person name="Liu X."/>
        </authorList>
    </citation>
    <scope>NUCLEOTIDE SEQUENCE [LARGE SCALE GENOMIC DNA]</scope>
    <source>
        <strain evidence="3 4">6S2-11</strain>
    </source>
</reference>
<proteinExistence type="predicted"/>
<gene>
    <name evidence="3" type="ORF">J3998_08285</name>
</gene>
<dbReference type="SMART" id="SM00060">
    <property type="entry name" value="FN3"/>
    <property type="match status" value="1"/>
</dbReference>
<feature type="chain" id="PRO_5047093764" evidence="1">
    <location>
        <begin position="23"/>
        <end position="229"/>
    </location>
</feature>
<feature type="domain" description="Fibronectin type-III" evidence="2">
    <location>
        <begin position="45"/>
        <end position="143"/>
    </location>
</feature>
<dbReference type="PROSITE" id="PS51257">
    <property type="entry name" value="PROKAR_LIPOPROTEIN"/>
    <property type="match status" value="1"/>
</dbReference>
<comment type="caution">
    <text evidence="3">The sequence shown here is derived from an EMBL/GenBank/DDBJ whole genome shotgun (WGS) entry which is preliminary data.</text>
</comment>
<name>A0ABS3Q5N0_9GAMM</name>
<dbReference type="InterPro" id="IPR036116">
    <property type="entry name" value="FN3_sf"/>
</dbReference>
<dbReference type="CDD" id="cd00063">
    <property type="entry name" value="FN3"/>
    <property type="match status" value="1"/>
</dbReference>
<keyword evidence="4" id="KW-1185">Reference proteome</keyword>
<evidence type="ECO:0000313" key="4">
    <source>
        <dbReference type="Proteomes" id="UP000664835"/>
    </source>
</evidence>
<accession>A0ABS3Q5N0</accession>
<dbReference type="InterPro" id="IPR003961">
    <property type="entry name" value="FN3_dom"/>
</dbReference>
<dbReference type="InterPro" id="IPR013783">
    <property type="entry name" value="Ig-like_fold"/>
</dbReference>
<sequence length="229" mass="23902">MFKNISKLFAISTLTVLITACGGGTSSDGNAPVADNKTLSDTLSAPVISSVASVSKGEVVLSWQASASQQSLQDGIRYSAYASKNEAFDPGSTNLVKDDLTIQNDTLKGLEPGLTYYFKVVASNGTEKAVSNEEAVTVSLVEAKLAAGVTAKNTADIKTKVDNIQDNQLAIDPNDGLQRGDVIVDESTGTALIIEDVDATTNQATVKPADVGDVFESISINSSTSLELY</sequence>
<dbReference type="PROSITE" id="PS50853">
    <property type="entry name" value="FN3"/>
    <property type="match status" value="1"/>
</dbReference>
<keyword evidence="1" id="KW-0732">Signal</keyword>
<evidence type="ECO:0000256" key="1">
    <source>
        <dbReference type="SAM" id="SignalP"/>
    </source>
</evidence>
<protein>
    <submittedName>
        <fullName evidence="3">Fibronectin type III domain-containing protein</fullName>
    </submittedName>
</protein>
<evidence type="ECO:0000313" key="3">
    <source>
        <dbReference type="EMBL" id="MBO1927576.1"/>
    </source>
</evidence>
<dbReference type="Proteomes" id="UP000664835">
    <property type="component" value="Unassembled WGS sequence"/>
</dbReference>
<dbReference type="RefSeq" id="WP_208149953.1">
    <property type="nucleotide sequence ID" value="NZ_JAGETV010000013.1"/>
</dbReference>